<gene>
    <name evidence="2" type="ORF">PsYK624_102070</name>
</gene>
<organism evidence="2 3">
    <name type="scientific">Phanerochaete sordida</name>
    <dbReference type="NCBI Taxonomy" id="48140"/>
    <lineage>
        <taxon>Eukaryota</taxon>
        <taxon>Fungi</taxon>
        <taxon>Dikarya</taxon>
        <taxon>Basidiomycota</taxon>
        <taxon>Agaricomycotina</taxon>
        <taxon>Agaricomycetes</taxon>
        <taxon>Polyporales</taxon>
        <taxon>Phanerochaetaceae</taxon>
        <taxon>Phanerochaete</taxon>
    </lineage>
</organism>
<reference evidence="2 3" key="1">
    <citation type="submission" date="2021-08" db="EMBL/GenBank/DDBJ databases">
        <title>Draft Genome Sequence of Phanerochaete sordida strain YK-624.</title>
        <authorList>
            <person name="Mori T."/>
            <person name="Dohra H."/>
            <person name="Suzuki T."/>
            <person name="Kawagishi H."/>
            <person name="Hirai H."/>
        </authorList>
    </citation>
    <scope>NUCLEOTIDE SEQUENCE [LARGE SCALE GENOMIC DNA]</scope>
    <source>
        <strain evidence="2 3">YK-624</strain>
    </source>
</reference>
<keyword evidence="3" id="KW-1185">Reference proteome</keyword>
<sequence length="413" mass="44531">MACDLVKAAIPATSLPPELLGRIFEEHIQLCKDDWDHEASPEPQPPSCYSQIGPYTWIRATHVCRYWRDVALANPLLWSHIVLANRPDCIETLLERSQQVPLSVQSYTSPCAADACLAPARSLRLVLAHLPRIRTLTLAIKWWVFLDIADTLHAPAPALARLTLATPSGLPDAAYMQPELRAPAGPLRHLALRAFAFPWAAPAPFRGLHTLRVARAPAHRPDAPQVLAALAHMPALRALALDDVFYPSPPGAPLPHPPPHHARVRLPRLAALALAGDALACAALLQGLSIPATARLALGYHRTTAPADLARALAGARAAFTREADADTHQAGLEESRVAPREIAVGGLRCRVERCPTAYACYLWRAPRDAGGQAGAGAFDDADLVVRIPHHPAHREVLLRELPVRVVGGGEGA</sequence>
<accession>A0A9P3GI55</accession>
<dbReference type="InterPro" id="IPR036047">
    <property type="entry name" value="F-box-like_dom_sf"/>
</dbReference>
<proteinExistence type="predicted"/>
<evidence type="ECO:0000313" key="3">
    <source>
        <dbReference type="Proteomes" id="UP000703269"/>
    </source>
</evidence>
<dbReference type="SUPFAM" id="SSF81383">
    <property type="entry name" value="F-box domain"/>
    <property type="match status" value="1"/>
</dbReference>
<evidence type="ECO:0000313" key="2">
    <source>
        <dbReference type="EMBL" id="GJE94039.1"/>
    </source>
</evidence>
<comment type="caution">
    <text evidence="2">The sequence shown here is derived from an EMBL/GenBank/DDBJ whole genome shotgun (WGS) entry which is preliminary data.</text>
</comment>
<dbReference type="Proteomes" id="UP000703269">
    <property type="component" value="Unassembled WGS sequence"/>
</dbReference>
<dbReference type="OrthoDB" id="2791066at2759"/>
<dbReference type="Pfam" id="PF12937">
    <property type="entry name" value="F-box-like"/>
    <property type="match status" value="1"/>
</dbReference>
<dbReference type="Gene3D" id="1.20.1280.50">
    <property type="match status" value="1"/>
</dbReference>
<protein>
    <submittedName>
        <fullName evidence="2">F-box protein</fullName>
    </submittedName>
</protein>
<dbReference type="InterPro" id="IPR001810">
    <property type="entry name" value="F-box_dom"/>
</dbReference>
<dbReference type="EMBL" id="BPQB01000037">
    <property type="protein sequence ID" value="GJE94039.1"/>
    <property type="molecule type" value="Genomic_DNA"/>
</dbReference>
<evidence type="ECO:0000259" key="1">
    <source>
        <dbReference type="Pfam" id="PF12937"/>
    </source>
</evidence>
<name>A0A9P3GI55_9APHY</name>
<dbReference type="AlphaFoldDB" id="A0A9P3GI55"/>
<feature type="domain" description="F-box" evidence="1">
    <location>
        <begin position="14"/>
        <end position="83"/>
    </location>
</feature>